<name>A0ABV6GCB0_9BACI</name>
<keyword evidence="2" id="KW-0863">Zinc-finger</keyword>
<accession>A0ABV6GCB0</accession>
<reference evidence="6 7" key="1">
    <citation type="submission" date="2024-09" db="EMBL/GenBank/DDBJ databases">
        <authorList>
            <person name="Sun Q."/>
            <person name="Mori K."/>
        </authorList>
    </citation>
    <scope>NUCLEOTIDE SEQUENCE [LARGE SCALE GENOMIC DNA]</scope>
    <source>
        <strain evidence="6 7">CCM 7228</strain>
    </source>
</reference>
<evidence type="ECO:0000256" key="2">
    <source>
        <dbReference type="ARBA" id="ARBA00022771"/>
    </source>
</evidence>
<keyword evidence="3" id="KW-0862">Zinc</keyword>
<protein>
    <submittedName>
        <fullName evidence="6">TraR/DksA family transcriptional regulator</fullName>
    </submittedName>
</protein>
<organism evidence="6 7">
    <name type="scientific">Metabacillus herbersteinensis</name>
    <dbReference type="NCBI Taxonomy" id="283816"/>
    <lineage>
        <taxon>Bacteria</taxon>
        <taxon>Bacillati</taxon>
        <taxon>Bacillota</taxon>
        <taxon>Bacilli</taxon>
        <taxon>Bacillales</taxon>
        <taxon>Bacillaceae</taxon>
        <taxon>Metabacillus</taxon>
    </lineage>
</organism>
<feature type="domain" description="Zinc finger DksA/TraR C4-type" evidence="5">
    <location>
        <begin position="65"/>
        <end position="89"/>
    </location>
</feature>
<comment type="caution">
    <text evidence="6">The sequence shown here is derived from an EMBL/GenBank/DDBJ whole genome shotgun (WGS) entry which is preliminary data.</text>
</comment>
<dbReference type="RefSeq" id="WP_378932017.1">
    <property type="nucleotide sequence ID" value="NZ_JBHLVO010000004.1"/>
</dbReference>
<sequence>MNNHFDAIRYELQVMREELRTRLFDHCMFGMSIDHEVLVKNSTFMHHVKDELQDVERAIVKMDSGLYGICEETGKQIPLDKLKVLPTARSIYDFYYQDHYEKKALPHMYYGGVSYTETEHLQ</sequence>
<dbReference type="Pfam" id="PF01258">
    <property type="entry name" value="zf-dskA_traR"/>
    <property type="match status" value="1"/>
</dbReference>
<evidence type="ECO:0000256" key="1">
    <source>
        <dbReference type="ARBA" id="ARBA00022723"/>
    </source>
</evidence>
<dbReference type="PANTHER" id="PTHR33823">
    <property type="entry name" value="RNA POLYMERASE-BINDING TRANSCRIPTION FACTOR DKSA-RELATED"/>
    <property type="match status" value="1"/>
</dbReference>
<keyword evidence="1" id="KW-0479">Metal-binding</keyword>
<proteinExistence type="predicted"/>
<dbReference type="Gene3D" id="1.20.120.910">
    <property type="entry name" value="DksA, coiled-coil domain"/>
    <property type="match status" value="1"/>
</dbReference>
<dbReference type="InterPro" id="IPR000962">
    <property type="entry name" value="Znf_DskA_TraR"/>
</dbReference>
<dbReference type="PROSITE" id="PS51128">
    <property type="entry name" value="ZF_DKSA_2"/>
    <property type="match status" value="1"/>
</dbReference>
<keyword evidence="7" id="KW-1185">Reference proteome</keyword>
<dbReference type="PANTHER" id="PTHR33823:SF5">
    <property type="entry name" value="DNAK SUPPRESSOR PROTEIN"/>
    <property type="match status" value="1"/>
</dbReference>
<dbReference type="Proteomes" id="UP001589854">
    <property type="component" value="Unassembled WGS sequence"/>
</dbReference>
<evidence type="ECO:0000259" key="5">
    <source>
        <dbReference type="Pfam" id="PF01258"/>
    </source>
</evidence>
<evidence type="ECO:0000256" key="3">
    <source>
        <dbReference type="ARBA" id="ARBA00022833"/>
    </source>
</evidence>
<evidence type="ECO:0000256" key="4">
    <source>
        <dbReference type="PROSITE-ProRule" id="PRU00510"/>
    </source>
</evidence>
<feature type="zinc finger region" description="dksA C4-type" evidence="4">
    <location>
        <begin position="70"/>
        <end position="94"/>
    </location>
</feature>
<dbReference type="EMBL" id="JBHLVO010000004">
    <property type="protein sequence ID" value="MFC0271214.1"/>
    <property type="molecule type" value="Genomic_DNA"/>
</dbReference>
<evidence type="ECO:0000313" key="7">
    <source>
        <dbReference type="Proteomes" id="UP001589854"/>
    </source>
</evidence>
<evidence type="ECO:0000313" key="6">
    <source>
        <dbReference type="EMBL" id="MFC0271214.1"/>
    </source>
</evidence>
<gene>
    <name evidence="6" type="ORF">ACFFIX_07090</name>
</gene>